<feature type="transmembrane region" description="Helical" evidence="8">
    <location>
        <begin position="151"/>
        <end position="167"/>
    </location>
</feature>
<reference evidence="9" key="1">
    <citation type="submission" date="2021-10" db="EMBL/GenBank/DDBJ databases">
        <title>Anaerobic single-cell dispensing facilitates the cultivation of human gut bacteria.</title>
        <authorList>
            <person name="Afrizal A."/>
        </authorList>
    </citation>
    <scope>NUCLEOTIDE SEQUENCE</scope>
    <source>
        <strain evidence="9">CLA-AA-H274</strain>
    </source>
</reference>
<dbReference type="EMBL" id="JAJEPU010000017">
    <property type="protein sequence ID" value="MCC2164686.1"/>
    <property type="molecule type" value="Genomic_DNA"/>
</dbReference>
<feature type="transmembrane region" description="Helical" evidence="8">
    <location>
        <begin position="6"/>
        <end position="22"/>
    </location>
</feature>
<sequence>MKDGFPIAMGYFAVAFTLGIASKKAGLSSIQASLMSAMMLASAGQFAGIEMIAGGAGYLEMAMTTMIVNLRYLLMSSALSQKIERGKPFYHRLLMAYAVTDELFGISISVEGRLNPCYLYGAASIAAPGWVLGTFLGAVIGMILPVRVMNALNVALYGMFLAVVIPASKKSKIVAGVVIASMVTSALFSVVPGLREISSGFQMIILTILLAGISAILFPVKEEDEHEA</sequence>
<comment type="similarity">
    <text evidence="2">Belongs to the AzlC family.</text>
</comment>
<evidence type="ECO:0000256" key="5">
    <source>
        <dbReference type="ARBA" id="ARBA00022692"/>
    </source>
</evidence>
<dbReference type="GO" id="GO:1903785">
    <property type="term" value="P:L-valine transmembrane transport"/>
    <property type="evidence" value="ECO:0007669"/>
    <property type="project" value="TreeGrafter"/>
</dbReference>
<evidence type="ECO:0000256" key="7">
    <source>
        <dbReference type="ARBA" id="ARBA00023136"/>
    </source>
</evidence>
<evidence type="ECO:0000256" key="8">
    <source>
        <dbReference type="SAM" id="Phobius"/>
    </source>
</evidence>
<gene>
    <name evidence="9" type="ORF">LKD32_07295</name>
</gene>
<accession>A0AAE3DL37</accession>
<dbReference type="PANTHER" id="PTHR34979:SF1">
    <property type="entry name" value="INNER MEMBRANE PROTEIN YGAZ"/>
    <property type="match status" value="1"/>
</dbReference>
<evidence type="ECO:0000256" key="6">
    <source>
        <dbReference type="ARBA" id="ARBA00022989"/>
    </source>
</evidence>
<evidence type="ECO:0000256" key="1">
    <source>
        <dbReference type="ARBA" id="ARBA00004651"/>
    </source>
</evidence>
<evidence type="ECO:0000256" key="2">
    <source>
        <dbReference type="ARBA" id="ARBA00010735"/>
    </source>
</evidence>
<comment type="caution">
    <text evidence="9">The sequence shown here is derived from an EMBL/GenBank/DDBJ whole genome shotgun (WGS) entry which is preliminary data.</text>
</comment>
<evidence type="ECO:0000313" key="9">
    <source>
        <dbReference type="EMBL" id="MCC2164686.1"/>
    </source>
</evidence>
<evidence type="ECO:0000256" key="4">
    <source>
        <dbReference type="ARBA" id="ARBA00022475"/>
    </source>
</evidence>
<dbReference type="Pfam" id="PF03591">
    <property type="entry name" value="AzlC"/>
    <property type="match status" value="1"/>
</dbReference>
<keyword evidence="5 8" id="KW-0812">Transmembrane</keyword>
<dbReference type="GO" id="GO:0005886">
    <property type="term" value="C:plasma membrane"/>
    <property type="evidence" value="ECO:0007669"/>
    <property type="project" value="UniProtKB-SubCell"/>
</dbReference>
<keyword evidence="10" id="KW-1185">Reference proteome</keyword>
<dbReference type="InterPro" id="IPR011606">
    <property type="entry name" value="Brnchd-chn_aa_trnsp_permease"/>
</dbReference>
<proteinExistence type="inferred from homology"/>
<feature type="transmembrane region" description="Helical" evidence="8">
    <location>
        <begin position="201"/>
        <end position="220"/>
    </location>
</feature>
<dbReference type="AlphaFoldDB" id="A0AAE3DL37"/>
<keyword evidence="7 8" id="KW-0472">Membrane</keyword>
<feature type="transmembrane region" description="Helical" evidence="8">
    <location>
        <begin position="173"/>
        <end position="194"/>
    </location>
</feature>
<keyword evidence="3" id="KW-0813">Transport</keyword>
<evidence type="ECO:0000256" key="3">
    <source>
        <dbReference type="ARBA" id="ARBA00022448"/>
    </source>
</evidence>
<protein>
    <submittedName>
        <fullName evidence="9">AzlC family ABC transporter permease</fullName>
    </submittedName>
</protein>
<dbReference type="PANTHER" id="PTHR34979">
    <property type="entry name" value="INNER MEMBRANE PROTEIN YGAZ"/>
    <property type="match status" value="1"/>
</dbReference>
<feature type="transmembrane region" description="Helical" evidence="8">
    <location>
        <begin position="29"/>
        <end position="49"/>
    </location>
</feature>
<keyword evidence="4" id="KW-1003">Cell membrane</keyword>
<feature type="transmembrane region" description="Helical" evidence="8">
    <location>
        <begin position="118"/>
        <end position="144"/>
    </location>
</feature>
<dbReference type="Proteomes" id="UP001198962">
    <property type="component" value="Unassembled WGS sequence"/>
</dbReference>
<comment type="subcellular location">
    <subcellularLocation>
        <location evidence="1">Cell membrane</location>
        <topology evidence="1">Multi-pass membrane protein</topology>
    </subcellularLocation>
</comment>
<keyword evidence="6 8" id="KW-1133">Transmembrane helix</keyword>
<organism evidence="9 10">
    <name type="scientific">Brotaphodocola catenula</name>
    <dbReference type="NCBI Taxonomy" id="2885361"/>
    <lineage>
        <taxon>Bacteria</taxon>
        <taxon>Bacillati</taxon>
        <taxon>Bacillota</taxon>
        <taxon>Clostridia</taxon>
        <taxon>Lachnospirales</taxon>
        <taxon>Lachnospiraceae</taxon>
        <taxon>Brotaphodocola</taxon>
    </lineage>
</organism>
<dbReference type="RefSeq" id="WP_308451250.1">
    <property type="nucleotide sequence ID" value="NZ_JAJEPU010000017.1"/>
</dbReference>
<evidence type="ECO:0000313" key="10">
    <source>
        <dbReference type="Proteomes" id="UP001198962"/>
    </source>
</evidence>
<name>A0AAE3DL37_9FIRM</name>